<dbReference type="InterPro" id="IPR054505">
    <property type="entry name" value="Myb_DNA-bind_8"/>
</dbReference>
<keyword evidence="4" id="KW-1185">Reference proteome</keyword>
<evidence type="ECO:0000313" key="4">
    <source>
        <dbReference type="Proteomes" id="UP000272025"/>
    </source>
</evidence>
<sequence length="186" mass="20452">MRCTLWQLLPMGCDSIPTTDLQFDPSSGKPAQLHVHDRIFTNTTIKMPGEPKLGTFNESETRLLCSILRNISVEVNLNQHVDWDAVAQETGLKNAATSRTRFRQVRDKHNFKKDAPSPSKSETASPRKSSGVKKATGRVGAKGKKAAVEAPVASFDEDEGIKRQHAIFKLGSSGQLNKGDSEDSQY</sequence>
<evidence type="ECO:0000313" key="3">
    <source>
        <dbReference type="EMBL" id="ROT43545.1"/>
    </source>
</evidence>
<dbReference type="EMBL" id="ML119051">
    <property type="protein sequence ID" value="ROT43545.1"/>
    <property type="molecule type" value="Genomic_DNA"/>
</dbReference>
<gene>
    <name evidence="3" type="ORF">SODALDRAFT_375709</name>
</gene>
<feature type="region of interest" description="Disordered" evidence="1">
    <location>
        <begin position="107"/>
        <end position="156"/>
    </location>
</feature>
<dbReference type="OrthoDB" id="5403747at2759"/>
<dbReference type="STRING" id="1314773.A0A3N2QA69"/>
<evidence type="ECO:0000256" key="1">
    <source>
        <dbReference type="SAM" id="MobiDB-lite"/>
    </source>
</evidence>
<dbReference type="Proteomes" id="UP000272025">
    <property type="component" value="Unassembled WGS sequence"/>
</dbReference>
<dbReference type="GeneID" id="39583241"/>
<reference evidence="3 4" key="1">
    <citation type="journal article" date="2018" name="Mol. Ecol.">
        <title>The obligate alkalophilic soda-lake fungus Sodiomyces alkalinus has shifted to a protein diet.</title>
        <authorList>
            <person name="Grum-Grzhimaylo A.A."/>
            <person name="Falkoski D.L."/>
            <person name="van den Heuvel J."/>
            <person name="Valero-Jimenez C.A."/>
            <person name="Min B."/>
            <person name="Choi I.G."/>
            <person name="Lipzen A."/>
            <person name="Daum C.G."/>
            <person name="Aanen D.K."/>
            <person name="Tsang A."/>
            <person name="Henrissat B."/>
            <person name="Bilanenko E.N."/>
            <person name="de Vries R.P."/>
            <person name="van Kan J.A.L."/>
            <person name="Grigoriev I.V."/>
            <person name="Debets A.J.M."/>
        </authorList>
    </citation>
    <scope>NUCLEOTIDE SEQUENCE [LARGE SCALE GENOMIC DNA]</scope>
    <source>
        <strain evidence="3 4">F11</strain>
    </source>
</reference>
<organism evidence="3 4">
    <name type="scientific">Sodiomyces alkalinus (strain CBS 110278 / VKM F-3762 / F11)</name>
    <name type="common">Alkaliphilic filamentous fungus</name>
    <dbReference type="NCBI Taxonomy" id="1314773"/>
    <lineage>
        <taxon>Eukaryota</taxon>
        <taxon>Fungi</taxon>
        <taxon>Dikarya</taxon>
        <taxon>Ascomycota</taxon>
        <taxon>Pezizomycotina</taxon>
        <taxon>Sordariomycetes</taxon>
        <taxon>Hypocreomycetidae</taxon>
        <taxon>Glomerellales</taxon>
        <taxon>Plectosphaerellaceae</taxon>
        <taxon>Sodiomyces</taxon>
    </lineage>
</organism>
<dbReference type="AlphaFoldDB" id="A0A3N2QA69"/>
<proteinExistence type="predicted"/>
<dbReference type="Pfam" id="PF22980">
    <property type="entry name" value="Myb_DNA-bind_8"/>
    <property type="match status" value="1"/>
</dbReference>
<accession>A0A3N2QA69</accession>
<feature type="domain" description="Myb-like DNA-binding" evidence="2">
    <location>
        <begin position="60"/>
        <end position="109"/>
    </location>
</feature>
<dbReference type="RefSeq" id="XP_028471351.1">
    <property type="nucleotide sequence ID" value="XM_028614763.1"/>
</dbReference>
<protein>
    <recommendedName>
        <fullName evidence="2">Myb-like DNA-binding domain-containing protein</fullName>
    </recommendedName>
</protein>
<feature type="compositionally biased region" description="Polar residues" evidence="1">
    <location>
        <begin position="118"/>
        <end position="128"/>
    </location>
</feature>
<name>A0A3N2QA69_SODAK</name>
<evidence type="ECO:0000259" key="2">
    <source>
        <dbReference type="Pfam" id="PF22980"/>
    </source>
</evidence>